<dbReference type="Pfam" id="PF20661">
    <property type="entry name" value="SutA-RBD"/>
    <property type="match status" value="1"/>
</dbReference>
<name>A0AA37T3V4_9GAMM</name>
<evidence type="ECO:0000259" key="2">
    <source>
        <dbReference type="Pfam" id="PF20661"/>
    </source>
</evidence>
<dbReference type="RefSeq" id="WP_232592715.1">
    <property type="nucleotide sequence ID" value="NZ_BSPD01000021.1"/>
</dbReference>
<sequence length="105" mass="11913">MKKLKTKAETRAELEADMDRFLSKGGKVDTFSPGISGHEIGVNPFQAIPLQRQQQNRTLVNDAIAAIEARRKTPRSVKSKPSPSKPKRRLITDDFGQPLRWVWED</sequence>
<evidence type="ECO:0000256" key="1">
    <source>
        <dbReference type="SAM" id="MobiDB-lite"/>
    </source>
</evidence>
<keyword evidence="4" id="KW-1185">Reference proteome</keyword>
<dbReference type="EMBL" id="BSPD01000021">
    <property type="protein sequence ID" value="GLS25066.1"/>
    <property type="molecule type" value="Genomic_DNA"/>
</dbReference>
<evidence type="ECO:0000313" key="3">
    <source>
        <dbReference type="EMBL" id="GLS25066.1"/>
    </source>
</evidence>
<comment type="caution">
    <text evidence="3">The sequence shown here is derived from an EMBL/GenBank/DDBJ whole genome shotgun (WGS) entry which is preliminary data.</text>
</comment>
<dbReference type="AlphaFoldDB" id="A0AA37T3V4"/>
<protein>
    <recommendedName>
        <fullName evidence="2">Transcriptional regulator SutA RNAP-binding domain-containing protein</fullName>
    </recommendedName>
</protein>
<evidence type="ECO:0000313" key="4">
    <source>
        <dbReference type="Proteomes" id="UP001156870"/>
    </source>
</evidence>
<organism evidence="3 4">
    <name type="scientific">Marinibactrum halimedae</name>
    <dbReference type="NCBI Taxonomy" id="1444977"/>
    <lineage>
        <taxon>Bacteria</taxon>
        <taxon>Pseudomonadati</taxon>
        <taxon>Pseudomonadota</taxon>
        <taxon>Gammaproteobacteria</taxon>
        <taxon>Cellvibrionales</taxon>
        <taxon>Cellvibrionaceae</taxon>
        <taxon>Marinibactrum</taxon>
    </lineage>
</organism>
<accession>A0AA37T3V4</accession>
<feature type="domain" description="Transcriptional regulator SutA RNAP-binding" evidence="2">
    <location>
        <begin position="5"/>
        <end position="37"/>
    </location>
</feature>
<gene>
    <name evidence="3" type="ORF">GCM10007877_07800</name>
</gene>
<proteinExistence type="predicted"/>
<dbReference type="InterPro" id="IPR049191">
    <property type="entry name" value="SutA_RBD"/>
</dbReference>
<reference evidence="3 4" key="1">
    <citation type="journal article" date="2014" name="Int. J. Syst. Evol. Microbiol.">
        <title>Complete genome sequence of Corynebacterium casei LMG S-19264T (=DSM 44701T), isolated from a smear-ripened cheese.</title>
        <authorList>
            <consortium name="US DOE Joint Genome Institute (JGI-PGF)"/>
            <person name="Walter F."/>
            <person name="Albersmeier A."/>
            <person name="Kalinowski J."/>
            <person name="Ruckert C."/>
        </authorList>
    </citation>
    <scope>NUCLEOTIDE SEQUENCE [LARGE SCALE GENOMIC DNA]</scope>
    <source>
        <strain evidence="3 4">NBRC 110095</strain>
    </source>
</reference>
<dbReference type="Proteomes" id="UP001156870">
    <property type="component" value="Unassembled WGS sequence"/>
</dbReference>
<feature type="region of interest" description="Disordered" evidence="1">
    <location>
        <begin position="70"/>
        <end position="91"/>
    </location>
</feature>